<keyword evidence="2" id="KW-1185">Reference proteome</keyword>
<gene>
    <name evidence="1" type="ORF">FHL15_011168</name>
</gene>
<evidence type="ECO:0008006" key="3">
    <source>
        <dbReference type="Google" id="ProtNLM"/>
    </source>
</evidence>
<dbReference type="InterPro" id="IPR021054">
    <property type="entry name" value="Cell_wall_mannoprotein_1"/>
</dbReference>
<dbReference type="STRING" id="2512241.A0A553HJ19"/>
<sequence>MKTTFLALACTAAAKLQPYGYPTPVRRDETTITSVAAQVSDAIMQLDTTVKAFDDNGTRVVSDAAIVVAAVKDGIVAIAAAGISPDDAAGFQAVSAGLETATMSLTASIVAKEAAIEASDDCEDVRISIQGVGGAFQSWIDAFVTKLGAASQEAAAQLNSGIEAVLQSGIQCPGMGSNVATTTATTVPYPTGSGSNSTTILPTGGATTTMPSSPIVTAEAAGNGVGAVGLMAGLAAALLV</sequence>
<dbReference type="AlphaFoldDB" id="A0A553HJ19"/>
<dbReference type="Proteomes" id="UP000319160">
    <property type="component" value="Unassembled WGS sequence"/>
</dbReference>
<accession>A0A553HJ19</accession>
<dbReference type="OrthoDB" id="2422134at2759"/>
<protein>
    <recommendedName>
        <fullName evidence="3">Cell wall protein</fullName>
    </recommendedName>
</protein>
<reference evidence="2" key="1">
    <citation type="submission" date="2019-06" db="EMBL/GenBank/DDBJ databases">
        <title>Draft genome sequence of the griseofulvin-producing fungus Xylaria cubensis strain G536.</title>
        <authorList>
            <person name="Mead M.E."/>
            <person name="Raja H.A."/>
            <person name="Steenwyk J.L."/>
            <person name="Knowles S.L."/>
            <person name="Oberlies N.H."/>
            <person name="Rokas A."/>
        </authorList>
    </citation>
    <scope>NUCLEOTIDE SEQUENCE [LARGE SCALE GENOMIC DNA]</scope>
    <source>
        <strain evidence="2">G536</strain>
    </source>
</reference>
<dbReference type="Gene3D" id="1.20.1280.140">
    <property type="match status" value="1"/>
</dbReference>
<dbReference type="EMBL" id="VFLP01000108">
    <property type="protein sequence ID" value="TRX87936.1"/>
    <property type="molecule type" value="Genomic_DNA"/>
</dbReference>
<proteinExistence type="predicted"/>
<comment type="caution">
    <text evidence="1">The sequence shown here is derived from an EMBL/GenBank/DDBJ whole genome shotgun (WGS) entry which is preliminary data.</text>
</comment>
<dbReference type="Pfam" id="PF12296">
    <property type="entry name" value="HsbA"/>
    <property type="match status" value="1"/>
</dbReference>
<organism evidence="1 2">
    <name type="scientific">Xylaria flabelliformis</name>
    <dbReference type="NCBI Taxonomy" id="2512241"/>
    <lineage>
        <taxon>Eukaryota</taxon>
        <taxon>Fungi</taxon>
        <taxon>Dikarya</taxon>
        <taxon>Ascomycota</taxon>
        <taxon>Pezizomycotina</taxon>
        <taxon>Sordariomycetes</taxon>
        <taxon>Xylariomycetidae</taxon>
        <taxon>Xylariales</taxon>
        <taxon>Xylariaceae</taxon>
        <taxon>Xylaria</taxon>
    </lineage>
</organism>
<evidence type="ECO:0000313" key="1">
    <source>
        <dbReference type="EMBL" id="TRX87936.1"/>
    </source>
</evidence>
<evidence type="ECO:0000313" key="2">
    <source>
        <dbReference type="Proteomes" id="UP000319160"/>
    </source>
</evidence>
<name>A0A553HJ19_9PEZI</name>